<dbReference type="Pfam" id="PF13673">
    <property type="entry name" value="Acetyltransf_10"/>
    <property type="match status" value="1"/>
</dbReference>
<feature type="domain" description="N-acetyltransferase" evidence="1">
    <location>
        <begin position="4"/>
        <end position="140"/>
    </location>
</feature>
<dbReference type="eggNOG" id="COG2153">
    <property type="taxonomic scope" value="Bacteria"/>
</dbReference>
<dbReference type="InterPro" id="IPR039143">
    <property type="entry name" value="GNPNAT1-like"/>
</dbReference>
<accession>K0J7T0</accession>
<dbReference type="PROSITE" id="PS51186">
    <property type="entry name" value="GNAT"/>
    <property type="match status" value="1"/>
</dbReference>
<proteinExistence type="predicted"/>
<keyword evidence="2" id="KW-0808">Transferase</keyword>
<keyword evidence="3" id="KW-1185">Reference proteome</keyword>
<gene>
    <name evidence="2" type="ordered locus">AXY_17710</name>
</gene>
<dbReference type="STRING" id="698758.AXY_17710"/>
<protein>
    <submittedName>
        <fullName evidence="2">Putative acetyltransferase</fullName>
    </submittedName>
</protein>
<dbReference type="PANTHER" id="PTHR13355:SF11">
    <property type="entry name" value="GLUCOSAMINE 6-PHOSPHATE N-ACETYLTRANSFERASE"/>
    <property type="match status" value="1"/>
</dbReference>
<dbReference type="PANTHER" id="PTHR13355">
    <property type="entry name" value="GLUCOSAMINE 6-PHOSPHATE N-ACETYLTRANSFERASE"/>
    <property type="match status" value="1"/>
</dbReference>
<evidence type="ECO:0000313" key="3">
    <source>
        <dbReference type="Proteomes" id="UP000006294"/>
    </source>
</evidence>
<dbReference type="Proteomes" id="UP000006294">
    <property type="component" value="Chromosome"/>
</dbReference>
<dbReference type="CDD" id="cd04301">
    <property type="entry name" value="NAT_SF"/>
    <property type="match status" value="1"/>
</dbReference>
<dbReference type="KEGG" id="axl:AXY_17710"/>
<dbReference type="SUPFAM" id="SSF55729">
    <property type="entry name" value="Acyl-CoA N-acyltransferases (Nat)"/>
    <property type="match status" value="1"/>
</dbReference>
<evidence type="ECO:0000313" key="2">
    <source>
        <dbReference type="EMBL" id="BAM47903.1"/>
    </source>
</evidence>
<evidence type="ECO:0000259" key="1">
    <source>
        <dbReference type="PROSITE" id="PS51186"/>
    </source>
</evidence>
<dbReference type="EMBL" id="AP012050">
    <property type="protein sequence ID" value="BAM47903.1"/>
    <property type="molecule type" value="Genomic_DNA"/>
</dbReference>
<dbReference type="InterPro" id="IPR016181">
    <property type="entry name" value="Acyl_CoA_acyltransferase"/>
</dbReference>
<dbReference type="OrthoDB" id="9796171at2"/>
<dbReference type="GO" id="GO:0004343">
    <property type="term" value="F:glucosamine 6-phosphate N-acetyltransferase activity"/>
    <property type="evidence" value="ECO:0007669"/>
    <property type="project" value="TreeGrafter"/>
</dbReference>
<dbReference type="RefSeq" id="WP_015010492.1">
    <property type="nucleotide sequence ID" value="NC_018704.1"/>
</dbReference>
<dbReference type="HOGENOM" id="CLU_056607_6_2_9"/>
<dbReference type="InterPro" id="IPR000182">
    <property type="entry name" value="GNAT_dom"/>
</dbReference>
<sequence length="140" mass="16029">MTFQVIQAQTDKEIADALSIRNQVFIEEQGVDPKIEHDQYDAEAIHFVGYLNQEPIAVARVRIIDHKGKIQRVAVLKSYRNKGYGKKLILAIESFLSEKQISSFYLNAQSQVIEFYQSLGYTVSSEPFYEANIQHVTMAK</sequence>
<name>K0J7T0_AMPXN</name>
<organism evidence="2 3">
    <name type="scientific">Amphibacillus xylanus (strain ATCC 51415 / DSM 6626 / JCM 7361 / LMG 17667 / NBRC 15112 / Ep01)</name>
    <dbReference type="NCBI Taxonomy" id="698758"/>
    <lineage>
        <taxon>Bacteria</taxon>
        <taxon>Bacillati</taxon>
        <taxon>Bacillota</taxon>
        <taxon>Bacilli</taxon>
        <taxon>Bacillales</taxon>
        <taxon>Bacillaceae</taxon>
        <taxon>Amphibacillus</taxon>
    </lineage>
</organism>
<reference evidence="2 3" key="1">
    <citation type="submission" date="2011-01" db="EMBL/GenBank/DDBJ databases">
        <title>Whole genome sequence of Amphibacillus xylinus NBRC 15112.</title>
        <authorList>
            <person name="Nakazawa H."/>
            <person name="Katano Y."/>
            <person name="Nakamura S."/>
            <person name="Sasagawa M."/>
            <person name="Fukada J."/>
            <person name="Arai T."/>
            <person name="Sasakura N."/>
            <person name="Mochizuki D."/>
            <person name="Hosoyama A."/>
            <person name="Harada K."/>
            <person name="Horikawa H."/>
            <person name="Kato Y."/>
            <person name="Harada T."/>
            <person name="Sasaki K."/>
            <person name="Sekiguchi M."/>
            <person name="Hodoyama M."/>
            <person name="Nishiko R."/>
            <person name="Narita H."/>
            <person name="Hanamaki A."/>
            <person name="Hata C."/>
            <person name="Konno Y."/>
            <person name="Niimura Y."/>
            <person name="Yamazaki S."/>
            <person name="Fujita N."/>
        </authorList>
    </citation>
    <scope>NUCLEOTIDE SEQUENCE [LARGE SCALE GENOMIC DNA]</scope>
    <source>
        <strain evidence="3">ATCC 51415 / DSM 6626 / JCM 7361 / LMG 17667 / NBRC 15112 / Ep01</strain>
    </source>
</reference>
<dbReference type="Gene3D" id="3.40.630.30">
    <property type="match status" value="1"/>
</dbReference>
<dbReference type="AlphaFoldDB" id="K0J7T0"/>